<accession>A0A1H3H265</accession>
<keyword evidence="3" id="KW-1185">Reference proteome</keyword>
<sequence>MSQPILNRALPHDPFPRPRLPGVAPLDPADWLAVTDAHAGQMAERERLIAQARDAVIWQAPGTAAMLDELLDTVIAALPDGYVVGDGIAVRPDGVRVTLDRTDPLATLGRLVQEDLCLLVKPDGAAEHVLKAAVLCFPAGWRLAEKADRPLTAIHVPVPSYDDGIAARVQRLFDGVRDGRPLWRSNLLWYDDPALFQARREGAPRPADKDTRSGAYLRTERQAILRLPRSGAVVFSIHTCVMARDVALALRDRNAGALVNEG</sequence>
<proteinExistence type="predicted"/>
<name>A0A1H3H265_9RHOB</name>
<dbReference type="InterPro" id="IPR021848">
    <property type="entry name" value="HODM_asu-like"/>
</dbReference>
<dbReference type="Pfam" id="PF11927">
    <property type="entry name" value="HODM_asu-like"/>
    <property type="match status" value="1"/>
</dbReference>
<protein>
    <recommendedName>
        <fullName evidence="4">DUF3445 domain-containing protein</fullName>
    </recommendedName>
</protein>
<feature type="region of interest" description="Disordered" evidence="1">
    <location>
        <begin position="1"/>
        <end position="21"/>
    </location>
</feature>
<organism evidence="2 3">
    <name type="scientific">Citreimonas salinaria</name>
    <dbReference type="NCBI Taxonomy" id="321339"/>
    <lineage>
        <taxon>Bacteria</taxon>
        <taxon>Pseudomonadati</taxon>
        <taxon>Pseudomonadota</taxon>
        <taxon>Alphaproteobacteria</taxon>
        <taxon>Rhodobacterales</taxon>
        <taxon>Roseobacteraceae</taxon>
        <taxon>Citreimonas</taxon>
    </lineage>
</organism>
<reference evidence="2 3" key="1">
    <citation type="submission" date="2016-10" db="EMBL/GenBank/DDBJ databases">
        <authorList>
            <person name="de Groot N.N."/>
        </authorList>
    </citation>
    <scope>NUCLEOTIDE SEQUENCE [LARGE SCALE GENOMIC DNA]</scope>
    <source>
        <strain evidence="2 3">DSM 26880</strain>
    </source>
</reference>
<gene>
    <name evidence="2" type="ORF">SAMN05444340_103169</name>
</gene>
<evidence type="ECO:0000313" key="3">
    <source>
        <dbReference type="Proteomes" id="UP000199286"/>
    </source>
</evidence>
<evidence type="ECO:0000256" key="1">
    <source>
        <dbReference type="SAM" id="MobiDB-lite"/>
    </source>
</evidence>
<dbReference type="OrthoDB" id="5242510at2"/>
<dbReference type="EMBL" id="FNPF01000003">
    <property type="protein sequence ID" value="SDY09295.1"/>
    <property type="molecule type" value="Genomic_DNA"/>
</dbReference>
<dbReference type="STRING" id="321339.SAMN05444340_103169"/>
<evidence type="ECO:0008006" key="4">
    <source>
        <dbReference type="Google" id="ProtNLM"/>
    </source>
</evidence>
<dbReference type="AlphaFoldDB" id="A0A1H3H265"/>
<dbReference type="Proteomes" id="UP000199286">
    <property type="component" value="Unassembled WGS sequence"/>
</dbReference>
<evidence type="ECO:0000313" key="2">
    <source>
        <dbReference type="EMBL" id="SDY09295.1"/>
    </source>
</evidence>
<dbReference type="RefSeq" id="WP_089880218.1">
    <property type="nucleotide sequence ID" value="NZ_FNPF01000003.1"/>
</dbReference>